<keyword evidence="3" id="KW-1185">Reference proteome</keyword>
<evidence type="ECO:0000313" key="2">
    <source>
        <dbReference type="EMBL" id="OXA49351.1"/>
    </source>
</evidence>
<protein>
    <submittedName>
        <fullName evidence="2">Uncharacterized protein</fullName>
    </submittedName>
</protein>
<evidence type="ECO:0000313" key="3">
    <source>
        <dbReference type="Proteomes" id="UP000198287"/>
    </source>
</evidence>
<feature type="transmembrane region" description="Helical" evidence="1">
    <location>
        <begin position="81"/>
        <end position="100"/>
    </location>
</feature>
<dbReference type="Proteomes" id="UP000198287">
    <property type="component" value="Unassembled WGS sequence"/>
</dbReference>
<comment type="caution">
    <text evidence="2">The sequence shown here is derived from an EMBL/GenBank/DDBJ whole genome shotgun (WGS) entry which is preliminary data.</text>
</comment>
<feature type="transmembrane region" description="Helical" evidence="1">
    <location>
        <begin position="318"/>
        <end position="342"/>
    </location>
</feature>
<dbReference type="EMBL" id="LNIX01000010">
    <property type="protein sequence ID" value="OXA49351.1"/>
    <property type="molecule type" value="Genomic_DNA"/>
</dbReference>
<keyword evidence="1" id="KW-1133">Transmembrane helix</keyword>
<sequence>MIKGASILFASYTGDALIATLTFAALCLLILTWVESQVTTPSSIGSTVWTKLYQMVTYILENGDLQIQKTSGTYKFWPRSMINVTLACLAVFFFFANNFYKSFLSADEVLRPDYVSTVQNWRDLVGFRIVTPIDADRAKLYGIGPNRSTGNMRLTNFGFDVYQFYASLGNPSDYKNPHVFKMANVPPGNDNLDNLGFFSHRNDAFFEFIESCDKTAFISLNDASDEYLNYFNDKTDKNKWFVKGIDRILSIPSIYRFERYNAGSRSHQRVKMKLAFLVESGIAEYFSVLFSKGSTHIMKSTSALSLLFYQRLKLTSQIVELFSVCGVLLTVALLVWGLEIILPVVAKQIYRLNYLYYLKI</sequence>
<reference evidence="2 3" key="1">
    <citation type="submission" date="2015-12" db="EMBL/GenBank/DDBJ databases">
        <title>The genome of Folsomia candida.</title>
        <authorList>
            <person name="Faddeeva A."/>
            <person name="Derks M.F."/>
            <person name="Anvar Y."/>
            <person name="Smit S."/>
            <person name="Van Straalen N."/>
            <person name="Roelofs D."/>
        </authorList>
    </citation>
    <scope>NUCLEOTIDE SEQUENCE [LARGE SCALE GENOMIC DNA]</scope>
    <source>
        <strain evidence="2 3">VU population</strain>
        <tissue evidence="2">Whole body</tissue>
    </source>
</reference>
<keyword evidence="1" id="KW-0472">Membrane</keyword>
<proteinExistence type="predicted"/>
<gene>
    <name evidence="2" type="ORF">Fcan01_15380</name>
</gene>
<dbReference type="AlphaFoldDB" id="A0A226DXD6"/>
<accession>A0A226DXD6</accession>
<keyword evidence="1" id="KW-0812">Transmembrane</keyword>
<organism evidence="2 3">
    <name type="scientific">Folsomia candida</name>
    <name type="common">Springtail</name>
    <dbReference type="NCBI Taxonomy" id="158441"/>
    <lineage>
        <taxon>Eukaryota</taxon>
        <taxon>Metazoa</taxon>
        <taxon>Ecdysozoa</taxon>
        <taxon>Arthropoda</taxon>
        <taxon>Hexapoda</taxon>
        <taxon>Collembola</taxon>
        <taxon>Entomobryomorpha</taxon>
        <taxon>Isotomoidea</taxon>
        <taxon>Isotomidae</taxon>
        <taxon>Proisotominae</taxon>
        <taxon>Folsomia</taxon>
    </lineage>
</organism>
<evidence type="ECO:0000256" key="1">
    <source>
        <dbReference type="SAM" id="Phobius"/>
    </source>
</evidence>
<name>A0A226DXD6_FOLCA</name>
<feature type="transmembrane region" description="Helical" evidence="1">
    <location>
        <begin position="12"/>
        <end position="34"/>
    </location>
</feature>